<gene>
    <name evidence="1" type="ORF">SAMN05421545_2486</name>
</gene>
<dbReference type="EMBL" id="FTNM01000003">
    <property type="protein sequence ID" value="SIR13844.1"/>
    <property type="molecule type" value="Genomic_DNA"/>
</dbReference>
<evidence type="ECO:0000313" key="1">
    <source>
        <dbReference type="EMBL" id="SIR13844.1"/>
    </source>
</evidence>
<dbReference type="STRING" id="1077936.SAMN05421545_2486"/>
<proteinExistence type="predicted"/>
<keyword evidence="2" id="KW-1185">Reference proteome</keyword>
<dbReference type="OrthoDB" id="853316at2"/>
<sequence length="116" mass="13331">MTLTEQDMLSGLHGVLPDYRLPIMDEFSLFTSKLQTCDLIVLTEADETRTYCRFYANGLYQDRMFISDVSVKENLTLLSSEEDVIDWNGVQNLRKKYCEALHSSEGIKPESSREPV</sequence>
<accession>A0A1N6YH04</accession>
<name>A0A1N6YH04_9BACT</name>
<dbReference type="Proteomes" id="UP000185924">
    <property type="component" value="Unassembled WGS sequence"/>
</dbReference>
<protein>
    <submittedName>
        <fullName evidence="1">Uncharacterized protein</fullName>
    </submittedName>
</protein>
<evidence type="ECO:0000313" key="2">
    <source>
        <dbReference type="Proteomes" id="UP000185924"/>
    </source>
</evidence>
<reference evidence="2" key="1">
    <citation type="submission" date="2017-01" db="EMBL/GenBank/DDBJ databases">
        <authorList>
            <person name="Varghese N."/>
            <person name="Submissions S."/>
        </authorList>
    </citation>
    <scope>NUCLEOTIDE SEQUENCE [LARGE SCALE GENOMIC DNA]</scope>
    <source>
        <strain evidence="2">DM9</strain>
    </source>
</reference>
<dbReference type="AlphaFoldDB" id="A0A1N6YH04"/>
<dbReference type="RefSeq" id="WP_007655706.1">
    <property type="nucleotide sequence ID" value="NZ_FTNM01000003.1"/>
</dbReference>
<organism evidence="1 2">
    <name type="scientific">Pontibacter lucknowensis</name>
    <dbReference type="NCBI Taxonomy" id="1077936"/>
    <lineage>
        <taxon>Bacteria</taxon>
        <taxon>Pseudomonadati</taxon>
        <taxon>Bacteroidota</taxon>
        <taxon>Cytophagia</taxon>
        <taxon>Cytophagales</taxon>
        <taxon>Hymenobacteraceae</taxon>
        <taxon>Pontibacter</taxon>
    </lineage>
</organism>